<dbReference type="EMBL" id="OZ035830">
    <property type="protein sequence ID" value="CAL1613199.1"/>
    <property type="molecule type" value="Genomic_DNA"/>
</dbReference>
<dbReference type="AlphaFoldDB" id="A0AAV2MID2"/>
<sequence length="85" mass="9615">MLKQMETDIKSVSEQMTKLETRTTATEVRLGETEDRTTRLEKAVTLLLEQGATLAAKCESLEARTRRKNVRIHGITEGAENNEPR</sequence>
<reference evidence="2 3" key="1">
    <citation type="submission" date="2024-04" db="EMBL/GenBank/DDBJ databases">
        <authorList>
            <person name="Waldvogel A.-M."/>
            <person name="Schoenle A."/>
        </authorList>
    </citation>
    <scope>NUCLEOTIDE SEQUENCE [LARGE SCALE GENOMIC DNA]</scope>
</reference>
<feature type="compositionally biased region" description="Basic and acidic residues" evidence="1">
    <location>
        <begin position="1"/>
        <end position="21"/>
    </location>
</feature>
<name>A0AAV2MID2_KNICA</name>
<organism evidence="2 3">
    <name type="scientific">Knipowitschia caucasica</name>
    <name type="common">Caucasian dwarf goby</name>
    <name type="synonym">Pomatoschistus caucasicus</name>
    <dbReference type="NCBI Taxonomy" id="637954"/>
    <lineage>
        <taxon>Eukaryota</taxon>
        <taxon>Metazoa</taxon>
        <taxon>Chordata</taxon>
        <taxon>Craniata</taxon>
        <taxon>Vertebrata</taxon>
        <taxon>Euteleostomi</taxon>
        <taxon>Actinopterygii</taxon>
        <taxon>Neopterygii</taxon>
        <taxon>Teleostei</taxon>
        <taxon>Neoteleostei</taxon>
        <taxon>Acanthomorphata</taxon>
        <taxon>Gobiaria</taxon>
        <taxon>Gobiiformes</taxon>
        <taxon>Gobioidei</taxon>
        <taxon>Gobiidae</taxon>
        <taxon>Gobiinae</taxon>
        <taxon>Knipowitschia</taxon>
    </lineage>
</organism>
<evidence type="ECO:0000313" key="3">
    <source>
        <dbReference type="Proteomes" id="UP001497482"/>
    </source>
</evidence>
<dbReference type="Gene3D" id="1.20.5.340">
    <property type="match status" value="1"/>
</dbReference>
<feature type="region of interest" description="Disordered" evidence="1">
    <location>
        <begin position="1"/>
        <end position="24"/>
    </location>
</feature>
<protein>
    <submittedName>
        <fullName evidence="2">Uncharacterized protein</fullName>
    </submittedName>
</protein>
<dbReference type="Proteomes" id="UP001497482">
    <property type="component" value="Chromosome 8"/>
</dbReference>
<evidence type="ECO:0000256" key="1">
    <source>
        <dbReference type="SAM" id="MobiDB-lite"/>
    </source>
</evidence>
<proteinExistence type="predicted"/>
<accession>A0AAV2MID2</accession>
<keyword evidence="3" id="KW-1185">Reference proteome</keyword>
<gene>
    <name evidence="2" type="ORF">KC01_LOCUS39454</name>
</gene>
<evidence type="ECO:0000313" key="2">
    <source>
        <dbReference type="EMBL" id="CAL1613199.1"/>
    </source>
</evidence>